<evidence type="ECO:0000313" key="1">
    <source>
        <dbReference type="EMBL" id="ANO50977.1"/>
    </source>
</evidence>
<protein>
    <recommendedName>
        <fullName evidence="3">Right handed beta helix domain-containing protein</fullName>
    </recommendedName>
</protein>
<name>A0A193LEP2_9GAMM</name>
<gene>
    <name evidence="1" type="ORF">BA177_06925</name>
</gene>
<accession>A0A193LEP2</accession>
<dbReference type="InterPro" id="IPR011050">
    <property type="entry name" value="Pectin_lyase_fold/virulence"/>
</dbReference>
<proteinExistence type="predicted"/>
<dbReference type="InterPro" id="IPR006626">
    <property type="entry name" value="PbH1"/>
</dbReference>
<sequence>MMLGATGIQSKELYVDGANGDDSVSYAQNSASSPWSTLGRAMWGSTNINSPNAGQAAQAGDTVIVRAGVYATTQGTGERYEPIYNPVNDGRPGDPITIRAEGVVSLQSNTSTIGEPIIGTLNRQYIVWDGFYIDEINVDTKADTGPVVVWGSSNITIQNLTVRGKTVNWGDNHSAIRIEYSTDSLIRSNHLFENRGASNQYNGSAIILYDSSGIVMEHNEIHDSQGGIFIKGAYGGTANHRITVRYNLLYNLGVGITHGIVNDAGTAFGARTYQNIVHNSGSGIVFIGYNGSSPANIDVTNNTLYANNLGIHVKPGTSGYRDVVIRNNIILDSSYGIQGEDVTDVSNITFSNNIYSSVGTLARIAYANHSLSSWQSNFNQDLVGSMQSDPMLVNAAGGNFRLSGASPALNAGLDILNMFGGGAINLGAYVTGDEVIGVTSELVDPPKIPMPPTLQ</sequence>
<dbReference type="SMART" id="SM00710">
    <property type="entry name" value="PbH1"/>
    <property type="match status" value="6"/>
</dbReference>
<organism evidence="1 2">
    <name type="scientific">Woeseia oceani</name>
    <dbReference type="NCBI Taxonomy" id="1548547"/>
    <lineage>
        <taxon>Bacteria</taxon>
        <taxon>Pseudomonadati</taxon>
        <taxon>Pseudomonadota</taxon>
        <taxon>Gammaproteobacteria</taxon>
        <taxon>Woeseiales</taxon>
        <taxon>Woeseiaceae</taxon>
        <taxon>Woeseia</taxon>
    </lineage>
</organism>
<evidence type="ECO:0000313" key="2">
    <source>
        <dbReference type="Proteomes" id="UP000092695"/>
    </source>
</evidence>
<evidence type="ECO:0008006" key="3">
    <source>
        <dbReference type="Google" id="ProtNLM"/>
    </source>
</evidence>
<dbReference type="EMBL" id="CP016268">
    <property type="protein sequence ID" value="ANO50977.1"/>
    <property type="molecule type" value="Genomic_DNA"/>
</dbReference>
<dbReference type="STRING" id="1548547.BA177_06925"/>
<reference evidence="1 2" key="1">
    <citation type="submission" date="2016-06" db="EMBL/GenBank/DDBJ databases">
        <title>Complete genome sequence of a deep-branching marine Gamma Proteobacterium Woeseia oceani type strain XK5.</title>
        <authorList>
            <person name="Mu D."/>
            <person name="Du Z."/>
        </authorList>
    </citation>
    <scope>NUCLEOTIDE SEQUENCE [LARGE SCALE GENOMIC DNA]</scope>
    <source>
        <strain evidence="1 2">XK5</strain>
    </source>
</reference>
<dbReference type="KEGG" id="woc:BA177_06925"/>
<dbReference type="AlphaFoldDB" id="A0A193LEP2"/>
<dbReference type="SUPFAM" id="SSF51126">
    <property type="entry name" value="Pectin lyase-like"/>
    <property type="match status" value="1"/>
</dbReference>
<dbReference type="Gene3D" id="2.160.20.10">
    <property type="entry name" value="Single-stranded right-handed beta-helix, Pectin lyase-like"/>
    <property type="match status" value="1"/>
</dbReference>
<keyword evidence="2" id="KW-1185">Reference proteome</keyword>
<dbReference type="Proteomes" id="UP000092695">
    <property type="component" value="Chromosome"/>
</dbReference>
<dbReference type="InterPro" id="IPR012334">
    <property type="entry name" value="Pectin_lyas_fold"/>
</dbReference>